<keyword evidence="1" id="KW-0812">Transmembrane</keyword>
<evidence type="ECO:0000313" key="3">
    <source>
        <dbReference type="Proteomes" id="UP000241426"/>
    </source>
</evidence>
<gene>
    <name evidence="2" type="ORF">C9J27_20370</name>
</gene>
<name>A0A2T3KCY2_9GAMM</name>
<evidence type="ECO:0000313" key="2">
    <source>
        <dbReference type="EMBL" id="PSU93859.1"/>
    </source>
</evidence>
<keyword evidence="1" id="KW-0472">Membrane</keyword>
<dbReference type="EMBL" id="PYNF01000026">
    <property type="protein sequence ID" value="PSU93859.1"/>
    <property type="molecule type" value="Genomic_DNA"/>
</dbReference>
<organism evidence="2 3">
    <name type="scientific">Photobacterium kishitanii</name>
    <dbReference type="NCBI Taxonomy" id="318456"/>
    <lineage>
        <taxon>Bacteria</taxon>
        <taxon>Pseudomonadati</taxon>
        <taxon>Pseudomonadota</taxon>
        <taxon>Gammaproteobacteria</taxon>
        <taxon>Vibrionales</taxon>
        <taxon>Vibrionaceae</taxon>
        <taxon>Photobacterium</taxon>
    </lineage>
</organism>
<sequence length="67" mass="7548">MISRKIAIKLGIYALFIFLGILMRYSTDNTVDKVIELDVSAKQPQIDLNNMSENPWGDASKGEITLF</sequence>
<evidence type="ECO:0000256" key="1">
    <source>
        <dbReference type="SAM" id="Phobius"/>
    </source>
</evidence>
<keyword evidence="1" id="KW-1133">Transmembrane helix</keyword>
<dbReference type="AlphaFoldDB" id="A0A2T3KCY2"/>
<proteinExistence type="predicted"/>
<comment type="caution">
    <text evidence="2">The sequence shown here is derived from an EMBL/GenBank/DDBJ whole genome shotgun (WGS) entry which is preliminary data.</text>
</comment>
<dbReference type="Proteomes" id="UP000241426">
    <property type="component" value="Unassembled WGS sequence"/>
</dbReference>
<feature type="transmembrane region" description="Helical" evidence="1">
    <location>
        <begin position="6"/>
        <end position="25"/>
    </location>
</feature>
<accession>A0A2T3KCY2</accession>
<dbReference type="RefSeq" id="WP_065173518.1">
    <property type="nucleotide sequence ID" value="NZ_JAUZMX010000002.1"/>
</dbReference>
<reference evidence="2 3" key="1">
    <citation type="submission" date="2018-01" db="EMBL/GenBank/DDBJ databases">
        <title>Whole genome sequencing of Histamine producing bacteria.</title>
        <authorList>
            <person name="Butler K."/>
        </authorList>
    </citation>
    <scope>NUCLEOTIDE SEQUENCE [LARGE SCALE GENOMIC DNA]</scope>
    <source>
        <strain evidence="2 3">FS-7.2</strain>
    </source>
</reference>
<protein>
    <submittedName>
        <fullName evidence="2">Uncharacterized protein</fullName>
    </submittedName>
</protein>